<organism evidence="1 2">
    <name type="scientific">Pseudocercospora musae</name>
    <dbReference type="NCBI Taxonomy" id="113226"/>
    <lineage>
        <taxon>Eukaryota</taxon>
        <taxon>Fungi</taxon>
        <taxon>Dikarya</taxon>
        <taxon>Ascomycota</taxon>
        <taxon>Pezizomycotina</taxon>
        <taxon>Dothideomycetes</taxon>
        <taxon>Dothideomycetidae</taxon>
        <taxon>Mycosphaerellales</taxon>
        <taxon>Mycosphaerellaceae</taxon>
        <taxon>Pseudocercospora</taxon>
    </lineage>
</organism>
<accession>A0A139ID47</accession>
<dbReference type="EMBL" id="LFZO01000149">
    <property type="protein sequence ID" value="KXT12525.1"/>
    <property type="molecule type" value="Genomic_DNA"/>
</dbReference>
<protein>
    <submittedName>
        <fullName evidence="1">Uncharacterized protein</fullName>
    </submittedName>
</protein>
<evidence type="ECO:0000313" key="2">
    <source>
        <dbReference type="Proteomes" id="UP000073492"/>
    </source>
</evidence>
<dbReference type="STRING" id="113226.A0A139ID47"/>
<reference evidence="1 2" key="1">
    <citation type="submission" date="2015-07" db="EMBL/GenBank/DDBJ databases">
        <title>Comparative genomics of the Sigatoka disease complex on banana suggests a link between parallel evolutionary changes in Pseudocercospora fijiensis and Pseudocercospora eumusae and increased virulence on the banana host.</title>
        <authorList>
            <person name="Chang T.-C."/>
            <person name="Salvucci A."/>
            <person name="Crous P.W."/>
            <person name="Stergiopoulos I."/>
        </authorList>
    </citation>
    <scope>NUCLEOTIDE SEQUENCE [LARGE SCALE GENOMIC DNA]</scope>
    <source>
        <strain evidence="1 2">CBS 116634</strain>
    </source>
</reference>
<sequence length="69" mass="7691">MTSYWVSVIMTVDLNPRRSAKAAFWPSYASGGNDSTRVVDLIGFSTLMVDKSTIDVEFDRDASAQCDFF</sequence>
<comment type="caution">
    <text evidence="1">The sequence shown here is derived from an EMBL/GenBank/DDBJ whole genome shotgun (WGS) entry which is preliminary data.</text>
</comment>
<name>A0A139ID47_9PEZI</name>
<dbReference type="OrthoDB" id="408631at2759"/>
<evidence type="ECO:0000313" key="1">
    <source>
        <dbReference type="EMBL" id="KXT12525.1"/>
    </source>
</evidence>
<dbReference type="Proteomes" id="UP000073492">
    <property type="component" value="Unassembled WGS sequence"/>
</dbReference>
<gene>
    <name evidence="1" type="ORF">AC579_10366</name>
</gene>
<proteinExistence type="predicted"/>
<keyword evidence="2" id="KW-1185">Reference proteome</keyword>
<dbReference type="AlphaFoldDB" id="A0A139ID47"/>